<dbReference type="InterPro" id="IPR036097">
    <property type="entry name" value="HisK_dim/P_sf"/>
</dbReference>
<dbReference type="InterPro" id="IPR003661">
    <property type="entry name" value="HisK_dim/P_dom"/>
</dbReference>
<dbReference type="PANTHER" id="PTHR43547">
    <property type="entry name" value="TWO-COMPONENT HISTIDINE KINASE"/>
    <property type="match status" value="1"/>
</dbReference>
<dbReference type="InterPro" id="IPR004358">
    <property type="entry name" value="Sig_transdc_His_kin-like_C"/>
</dbReference>
<proteinExistence type="predicted"/>
<comment type="catalytic activity">
    <reaction evidence="1">
        <text>ATP + protein L-histidine = ADP + protein N-phospho-L-histidine.</text>
        <dbReference type="EC" id="2.7.13.3"/>
    </reaction>
</comment>
<dbReference type="SMART" id="SM00388">
    <property type="entry name" value="HisKA"/>
    <property type="match status" value="1"/>
</dbReference>
<dbReference type="PANTHER" id="PTHR43547:SF2">
    <property type="entry name" value="HYBRID SIGNAL TRANSDUCTION HISTIDINE KINASE C"/>
    <property type="match status" value="1"/>
</dbReference>
<dbReference type="SMART" id="SM00387">
    <property type="entry name" value="HATPase_c"/>
    <property type="match status" value="1"/>
</dbReference>
<keyword evidence="5" id="KW-0418">Kinase</keyword>
<dbReference type="EMBL" id="VNHY01000002">
    <property type="protein sequence ID" value="TYP93618.1"/>
    <property type="molecule type" value="Genomic_DNA"/>
</dbReference>
<dbReference type="CDD" id="cd00082">
    <property type="entry name" value="HisKA"/>
    <property type="match status" value="1"/>
</dbReference>
<keyword evidence="3" id="KW-0597">Phosphoprotein</keyword>
<dbReference type="PRINTS" id="PR00344">
    <property type="entry name" value="BCTRLSENSOR"/>
</dbReference>
<dbReference type="InterPro" id="IPR005467">
    <property type="entry name" value="His_kinase_dom"/>
</dbReference>
<dbReference type="SUPFAM" id="SSF55874">
    <property type="entry name" value="ATPase domain of HSP90 chaperone/DNA topoisomerase II/histidine kinase"/>
    <property type="match status" value="1"/>
</dbReference>
<comment type="caution">
    <text evidence="5">The sequence shown here is derived from an EMBL/GenBank/DDBJ whole genome shotgun (WGS) entry which is preliminary data.</text>
</comment>
<dbReference type="Gene3D" id="3.30.450.40">
    <property type="match status" value="1"/>
</dbReference>
<evidence type="ECO:0000313" key="5">
    <source>
        <dbReference type="EMBL" id="TYP93618.1"/>
    </source>
</evidence>
<dbReference type="InterPro" id="IPR029016">
    <property type="entry name" value="GAF-like_dom_sf"/>
</dbReference>
<accession>A0A5D3YJC6</accession>
<dbReference type="OrthoDB" id="9811889at2"/>
<name>A0A5D3YJC6_9BACT</name>
<dbReference type="InterPro" id="IPR003594">
    <property type="entry name" value="HATPase_dom"/>
</dbReference>
<dbReference type="Gene3D" id="1.10.287.130">
    <property type="match status" value="1"/>
</dbReference>
<feature type="domain" description="Histidine kinase" evidence="4">
    <location>
        <begin position="174"/>
        <end position="396"/>
    </location>
</feature>
<keyword evidence="5" id="KW-0808">Transferase</keyword>
<dbReference type="RefSeq" id="WP_148898677.1">
    <property type="nucleotide sequence ID" value="NZ_VNHY01000002.1"/>
</dbReference>
<sequence length="402" mass="45224">MEEEIRRLQELAKLGIDFGKQKKKLQPFVELAKFITESPVCEINIIDSHAQWTIARTKDSLKAIPREKSICEDTIQQNFTHEIPDLSKNERYQNRIYVTEEPHFRYYCGVQLTTSDGYNIGSICVLDMEPKQISIEQKQMLGNLGQFVVDHIERESRFFQLSEQLDELKDSLRNLNHDVRGPISGIIGMADLLLGNGDHDEGLEEDVLQIKDSAQAIIEEIDGVLHTALAEDGSEKNLTQTSLSQVFEKIKRLYSPLAQQKGHDFSVKSSINKELSVPHDFSVTLAQIIGNLVGNAMKFTPEGGTITVDFSRKMEEEKQILNVSVEDSGKGMSADQKQAFNNGQRLEKSKGTADEESFGIGLDHIRQLVEKQNGDIVAESNESQGTTFSIRLLMPRVDNPDT</sequence>
<dbReference type="GO" id="GO:0000155">
    <property type="term" value="F:phosphorelay sensor kinase activity"/>
    <property type="evidence" value="ECO:0007669"/>
    <property type="project" value="InterPro"/>
</dbReference>
<dbReference type="SUPFAM" id="SSF55781">
    <property type="entry name" value="GAF domain-like"/>
    <property type="match status" value="1"/>
</dbReference>
<dbReference type="PROSITE" id="PS50109">
    <property type="entry name" value="HIS_KIN"/>
    <property type="match status" value="1"/>
</dbReference>
<dbReference type="AlphaFoldDB" id="A0A5D3YJC6"/>
<dbReference type="Gene3D" id="3.30.565.10">
    <property type="entry name" value="Histidine kinase-like ATPase, C-terminal domain"/>
    <property type="match status" value="1"/>
</dbReference>
<reference evidence="5 6" key="1">
    <citation type="submission" date="2019-07" db="EMBL/GenBank/DDBJ databases">
        <title>Genomic Encyclopedia of Archaeal and Bacterial Type Strains, Phase II (KMG-II): from individual species to whole genera.</title>
        <authorList>
            <person name="Goeker M."/>
        </authorList>
    </citation>
    <scope>NUCLEOTIDE SEQUENCE [LARGE SCALE GENOMIC DNA]</scope>
    <source>
        <strain evidence="5 6">DSM 21935</strain>
    </source>
</reference>
<evidence type="ECO:0000313" key="6">
    <source>
        <dbReference type="Proteomes" id="UP000324595"/>
    </source>
</evidence>
<evidence type="ECO:0000256" key="2">
    <source>
        <dbReference type="ARBA" id="ARBA00012438"/>
    </source>
</evidence>
<protein>
    <recommendedName>
        <fullName evidence="2">histidine kinase</fullName>
        <ecNumber evidence="2">2.7.13.3</ecNumber>
    </recommendedName>
</protein>
<dbReference type="Proteomes" id="UP000324595">
    <property type="component" value="Unassembled WGS sequence"/>
</dbReference>
<dbReference type="SUPFAM" id="SSF47384">
    <property type="entry name" value="Homodimeric domain of signal transducing histidine kinase"/>
    <property type="match status" value="1"/>
</dbReference>
<gene>
    <name evidence="5" type="ORF">LX73_1324</name>
</gene>
<evidence type="ECO:0000259" key="4">
    <source>
        <dbReference type="PROSITE" id="PS50109"/>
    </source>
</evidence>
<organism evidence="5 6">
    <name type="scientific">Fodinibius salinus</name>
    <dbReference type="NCBI Taxonomy" id="860790"/>
    <lineage>
        <taxon>Bacteria</taxon>
        <taxon>Pseudomonadati</taxon>
        <taxon>Balneolota</taxon>
        <taxon>Balneolia</taxon>
        <taxon>Balneolales</taxon>
        <taxon>Balneolaceae</taxon>
        <taxon>Fodinibius</taxon>
    </lineage>
</organism>
<evidence type="ECO:0000256" key="3">
    <source>
        <dbReference type="ARBA" id="ARBA00022553"/>
    </source>
</evidence>
<keyword evidence="6" id="KW-1185">Reference proteome</keyword>
<dbReference type="Pfam" id="PF02518">
    <property type="entry name" value="HATPase_c"/>
    <property type="match status" value="1"/>
</dbReference>
<dbReference type="EC" id="2.7.13.3" evidence="2"/>
<evidence type="ECO:0000256" key="1">
    <source>
        <dbReference type="ARBA" id="ARBA00000085"/>
    </source>
</evidence>
<dbReference type="InterPro" id="IPR036890">
    <property type="entry name" value="HATPase_C_sf"/>
</dbReference>